<keyword evidence="2" id="KW-0347">Helicase</keyword>
<dbReference type="Pfam" id="PF00271">
    <property type="entry name" value="Helicase_C"/>
    <property type="match status" value="1"/>
</dbReference>
<reference evidence="2" key="1">
    <citation type="submission" date="2020-04" db="EMBL/GenBank/DDBJ databases">
        <authorList>
            <person name="Zhang T."/>
        </authorList>
    </citation>
    <scope>NUCLEOTIDE SEQUENCE</scope>
    <source>
        <strain evidence="2">HKST-UBA10</strain>
    </source>
</reference>
<dbReference type="PANTHER" id="PTHR47396">
    <property type="entry name" value="TYPE I RESTRICTION ENZYME ECOKI R PROTEIN"/>
    <property type="match status" value="1"/>
</dbReference>
<dbReference type="InterPro" id="IPR027417">
    <property type="entry name" value="P-loop_NTPase"/>
</dbReference>
<dbReference type="InterPro" id="IPR013670">
    <property type="entry name" value="EcoEI_R_C_dom"/>
</dbReference>
<dbReference type="CDD" id="cd18799">
    <property type="entry name" value="SF2_C_EcoAI-like"/>
    <property type="match status" value="1"/>
</dbReference>
<keyword evidence="2" id="KW-0067">ATP-binding</keyword>
<proteinExistence type="predicted"/>
<dbReference type="GO" id="GO:0005524">
    <property type="term" value="F:ATP binding"/>
    <property type="evidence" value="ECO:0007669"/>
    <property type="project" value="UniProtKB-KW"/>
</dbReference>
<dbReference type="GO" id="GO:0009035">
    <property type="term" value="F:type I site-specific deoxyribonuclease activity"/>
    <property type="evidence" value="ECO:0007669"/>
    <property type="project" value="UniProtKB-EC"/>
</dbReference>
<dbReference type="SMART" id="SM00487">
    <property type="entry name" value="DEXDc"/>
    <property type="match status" value="1"/>
</dbReference>
<dbReference type="Pfam" id="PF08463">
    <property type="entry name" value="EcoEI_R_C"/>
    <property type="match status" value="1"/>
</dbReference>
<dbReference type="GO" id="GO:0003677">
    <property type="term" value="F:DNA binding"/>
    <property type="evidence" value="ECO:0007669"/>
    <property type="project" value="UniProtKB-KW"/>
</dbReference>
<dbReference type="Gene3D" id="3.40.50.300">
    <property type="entry name" value="P-loop containing nucleotide triphosphate hydrolases"/>
    <property type="match status" value="2"/>
</dbReference>
<dbReference type="Proteomes" id="UP000782843">
    <property type="component" value="Unassembled WGS sequence"/>
</dbReference>
<dbReference type="EMBL" id="JAGQLG010000027">
    <property type="protein sequence ID" value="MCA9381928.1"/>
    <property type="molecule type" value="Genomic_DNA"/>
</dbReference>
<feature type="domain" description="Helicase ATP-binding" evidence="1">
    <location>
        <begin position="179"/>
        <end position="343"/>
    </location>
</feature>
<evidence type="ECO:0000313" key="2">
    <source>
        <dbReference type="EMBL" id="MCA9381928.1"/>
    </source>
</evidence>
<keyword evidence="2" id="KW-0547">Nucleotide-binding</keyword>
<accession>A0A955RHN2</accession>
<dbReference type="InterPro" id="IPR014001">
    <property type="entry name" value="Helicase_ATP-bd"/>
</dbReference>
<dbReference type="NCBIfam" id="NF046051">
    <property type="entry name" value="restrict_EcoAI"/>
    <property type="match status" value="1"/>
</dbReference>
<dbReference type="PROSITE" id="PS51192">
    <property type="entry name" value="HELICASE_ATP_BIND_1"/>
    <property type="match status" value="1"/>
</dbReference>
<dbReference type="GO" id="GO:0004386">
    <property type="term" value="F:helicase activity"/>
    <property type="evidence" value="ECO:0007669"/>
    <property type="project" value="UniProtKB-KW"/>
</dbReference>
<dbReference type="SUPFAM" id="SSF52540">
    <property type="entry name" value="P-loop containing nucleoside triphosphate hydrolases"/>
    <property type="match status" value="1"/>
</dbReference>
<dbReference type="InterPro" id="IPR007409">
    <property type="entry name" value="Restrct_endonuc_type1_HsdR_N"/>
</dbReference>
<dbReference type="CDD" id="cd18032">
    <property type="entry name" value="DEXHc_RE_I_III_res"/>
    <property type="match status" value="1"/>
</dbReference>
<keyword evidence="2" id="KW-0378">Hydrolase</keyword>
<dbReference type="InterPro" id="IPR006935">
    <property type="entry name" value="Helicase/UvrB_N"/>
</dbReference>
<dbReference type="InterPro" id="IPR050742">
    <property type="entry name" value="Helicase_Restrict-Modif_Enz"/>
</dbReference>
<sequence>MNKKELSETDIRTKFITPAIQDSGWNIKKQVREEVQFTDGRIIVKGETVKRAKGKKADYILYYKSNLPIAIVEAKDNTHSLGNGMQQGLDYAEILDVPFVYSSNGDGFLEHDCTVSEGKIERELSLQQFPSPEELYRRYKIWKGLSDKEEQILRQDYYYSPTSKIPRYYQEVAINRTVEAIAKGKDRLLLVMATGTGKTYTAFQIMWRLWQAREKKRILFVADRNILVDDPMRRDFSPFGEKMTKINRGRFNIQKFSAYEIFIGLYQSITGSEESQKIYKQFPRDFFDLIVIDEAHRGSASDDSAWREILEYFNSATQVGMTATPKQEEGADNIEYFGEPIYTYSLKQGIDDGFLAPYRVIRVTLDTDSEGFRPYAGQVDKYGHEIPDEEYNIKDFDRRIVIDERTEIVAKKITEFLKNTDRFSKSIIFCVDIDHAERMRQALMNENADLVTENRKYVMRITGDNEEGKNELDNFIDPEQKYPVLVTTSKLLTTGIDAKTCKLIVLEANINSMTEFKQIIGRGTRLDPDFDKYFFTIMDFRQATKLFADPAFDGPAFRTVENAQEEPIDLDDTGTDTVVNVNTDDGDNEEITVLVDPKLPVINEGSTPLNKYYVNGVDVNVINETIQYYDESGKLTTESLTSYTKKNIISRYKTLNEFLNDWNEAEMKSAILKELEEQGIFFEELKKEVGKELDPFDMILHIAFDKPPLTRRERANNVIKRNYFEKYGEEARKVLQALLEKYSDEGVAALEDMEVLKVQPINQFGSPVEIVSYFGGREQYVEAVQQMEQLIYMET</sequence>
<name>A0A955RHN2_9BACT</name>
<dbReference type="Gene3D" id="3.90.1570.30">
    <property type="match status" value="1"/>
</dbReference>
<evidence type="ECO:0000313" key="3">
    <source>
        <dbReference type="Proteomes" id="UP000782843"/>
    </source>
</evidence>
<dbReference type="Pfam" id="PF04851">
    <property type="entry name" value="ResIII"/>
    <property type="match status" value="1"/>
</dbReference>
<dbReference type="GO" id="GO:0009307">
    <property type="term" value="P:DNA restriction-modification system"/>
    <property type="evidence" value="ECO:0007669"/>
    <property type="project" value="UniProtKB-KW"/>
</dbReference>
<protein>
    <submittedName>
        <fullName evidence="2">DEAD/DEAH box helicase family protein</fullName>
    </submittedName>
</protein>
<dbReference type="GO" id="GO:0005829">
    <property type="term" value="C:cytosol"/>
    <property type="evidence" value="ECO:0007669"/>
    <property type="project" value="TreeGrafter"/>
</dbReference>
<comment type="caution">
    <text evidence="2">The sequence shown here is derived from an EMBL/GenBank/DDBJ whole genome shotgun (WGS) entry which is preliminary data.</text>
</comment>
<gene>
    <name evidence="2" type="ORF">KC660_00795</name>
</gene>
<dbReference type="PANTHER" id="PTHR47396:SF1">
    <property type="entry name" value="ATP-DEPENDENT HELICASE IRC3-RELATED"/>
    <property type="match status" value="1"/>
</dbReference>
<dbReference type="AlphaFoldDB" id="A0A955RHN2"/>
<organism evidence="2 3">
    <name type="scientific">Candidatus Dojkabacteria bacterium</name>
    <dbReference type="NCBI Taxonomy" id="2099670"/>
    <lineage>
        <taxon>Bacteria</taxon>
        <taxon>Candidatus Dojkabacteria</taxon>
    </lineage>
</organism>
<dbReference type="InterPro" id="IPR001650">
    <property type="entry name" value="Helicase_C-like"/>
</dbReference>
<evidence type="ECO:0000259" key="1">
    <source>
        <dbReference type="PROSITE" id="PS51192"/>
    </source>
</evidence>
<dbReference type="Pfam" id="PF04313">
    <property type="entry name" value="HSDR_N"/>
    <property type="match status" value="1"/>
</dbReference>
<reference evidence="2" key="2">
    <citation type="journal article" date="2021" name="Microbiome">
        <title>Successional dynamics and alternative stable states in a saline activated sludge microbial community over 9 years.</title>
        <authorList>
            <person name="Wang Y."/>
            <person name="Ye J."/>
            <person name="Ju F."/>
            <person name="Liu L."/>
            <person name="Boyd J.A."/>
            <person name="Deng Y."/>
            <person name="Parks D.H."/>
            <person name="Jiang X."/>
            <person name="Yin X."/>
            <person name="Woodcroft B.J."/>
            <person name="Tyson G.W."/>
            <person name="Hugenholtz P."/>
            <person name="Polz M.F."/>
            <person name="Zhang T."/>
        </authorList>
    </citation>
    <scope>NUCLEOTIDE SEQUENCE</scope>
    <source>
        <strain evidence="2">HKST-UBA10</strain>
    </source>
</reference>